<evidence type="ECO:0000256" key="11">
    <source>
        <dbReference type="ARBA" id="ARBA00024225"/>
    </source>
</evidence>
<evidence type="ECO:0000259" key="13">
    <source>
        <dbReference type="PROSITE" id="PS50939"/>
    </source>
</evidence>
<protein>
    <recommendedName>
        <fullName evidence="11">ascorbate ferrireductase (transmembrane)</fullName>
        <ecNumber evidence="11">7.2.1.3</ecNumber>
    </recommendedName>
</protein>
<evidence type="ECO:0000256" key="6">
    <source>
        <dbReference type="ARBA" id="ARBA00022723"/>
    </source>
</evidence>
<feature type="domain" description="Cytochrome b561" evidence="13">
    <location>
        <begin position="1"/>
        <end position="200"/>
    </location>
</feature>
<dbReference type="GO" id="GO:0140571">
    <property type="term" value="F:transmembrane ascorbate ferrireductase activity"/>
    <property type="evidence" value="ECO:0007669"/>
    <property type="project" value="UniProtKB-EC"/>
</dbReference>
<evidence type="ECO:0000256" key="9">
    <source>
        <dbReference type="ARBA" id="ARBA00023004"/>
    </source>
</evidence>
<sequence>MVAHIAATLLTAFMVYTAVPGSSLFSWHPTLMTVAFVLLMFEAILVFSGQSSMILSQTRAYKAEVHAWVMGVAAICASCGFAAIYINKDMNHKNHFTSWHGFMGVLTLSYVLLQMIGGILLKYSGILRWLNIQIRLVDLKLYHATSGLVLFTAISATLILAFWSDWFISQTNVYTWYACFMALSCMSMIVMQQITTTYLPQTRRPGVAFNNTQTRKQKKQK</sequence>
<dbReference type="GO" id="GO:0046872">
    <property type="term" value="F:metal ion binding"/>
    <property type="evidence" value="ECO:0007669"/>
    <property type="project" value="UniProtKB-KW"/>
</dbReference>
<proteinExistence type="predicted"/>
<dbReference type="InterPro" id="IPR006593">
    <property type="entry name" value="Cyt_b561/ferric_Rdtase_TM"/>
</dbReference>
<dbReference type="EC" id="7.2.1.3" evidence="11"/>
<dbReference type="GO" id="GO:0016020">
    <property type="term" value="C:membrane"/>
    <property type="evidence" value="ECO:0007669"/>
    <property type="project" value="UniProtKB-SubCell"/>
</dbReference>
<name>A0A210R359_MIZYE</name>
<comment type="cofactor">
    <cofactor evidence="1">
        <name>heme b</name>
        <dbReference type="ChEBI" id="CHEBI:60344"/>
    </cofactor>
</comment>
<feature type="transmembrane region" description="Helical" evidence="12">
    <location>
        <begin position="67"/>
        <end position="86"/>
    </location>
</feature>
<organism evidence="14 15">
    <name type="scientific">Mizuhopecten yessoensis</name>
    <name type="common">Japanese scallop</name>
    <name type="synonym">Patinopecten yessoensis</name>
    <dbReference type="NCBI Taxonomy" id="6573"/>
    <lineage>
        <taxon>Eukaryota</taxon>
        <taxon>Metazoa</taxon>
        <taxon>Spiralia</taxon>
        <taxon>Lophotrochozoa</taxon>
        <taxon>Mollusca</taxon>
        <taxon>Bivalvia</taxon>
        <taxon>Autobranchia</taxon>
        <taxon>Pteriomorphia</taxon>
        <taxon>Pectinida</taxon>
        <taxon>Pectinoidea</taxon>
        <taxon>Pectinidae</taxon>
        <taxon>Mizuhopecten</taxon>
    </lineage>
</organism>
<evidence type="ECO:0000256" key="8">
    <source>
        <dbReference type="ARBA" id="ARBA00022989"/>
    </source>
</evidence>
<dbReference type="GO" id="GO:0140575">
    <property type="term" value="F:transmembrane monodehydroascorbate reductase activity"/>
    <property type="evidence" value="ECO:0007669"/>
    <property type="project" value="InterPro"/>
</dbReference>
<evidence type="ECO:0000256" key="4">
    <source>
        <dbReference type="ARBA" id="ARBA00022617"/>
    </source>
</evidence>
<dbReference type="OrthoDB" id="432881at2759"/>
<keyword evidence="7" id="KW-0249">Electron transport</keyword>
<dbReference type="Proteomes" id="UP000242188">
    <property type="component" value="Unassembled WGS sequence"/>
</dbReference>
<keyword evidence="3" id="KW-0813">Transport</keyword>
<feature type="transmembrane region" description="Helical" evidence="12">
    <location>
        <begin position="175"/>
        <end position="194"/>
    </location>
</feature>
<evidence type="ECO:0000256" key="1">
    <source>
        <dbReference type="ARBA" id="ARBA00001970"/>
    </source>
</evidence>
<dbReference type="CDD" id="cd08761">
    <property type="entry name" value="Cyt_b561_CYB561D2_like"/>
    <property type="match status" value="1"/>
</dbReference>
<dbReference type="InterPro" id="IPR045150">
    <property type="entry name" value="CYB561D1/2"/>
</dbReference>
<reference evidence="14 15" key="1">
    <citation type="journal article" date="2017" name="Nat. Ecol. Evol.">
        <title>Scallop genome provides insights into evolution of bilaterian karyotype and development.</title>
        <authorList>
            <person name="Wang S."/>
            <person name="Zhang J."/>
            <person name="Jiao W."/>
            <person name="Li J."/>
            <person name="Xun X."/>
            <person name="Sun Y."/>
            <person name="Guo X."/>
            <person name="Huan P."/>
            <person name="Dong B."/>
            <person name="Zhang L."/>
            <person name="Hu X."/>
            <person name="Sun X."/>
            <person name="Wang J."/>
            <person name="Zhao C."/>
            <person name="Wang Y."/>
            <person name="Wang D."/>
            <person name="Huang X."/>
            <person name="Wang R."/>
            <person name="Lv J."/>
            <person name="Li Y."/>
            <person name="Zhang Z."/>
            <person name="Liu B."/>
            <person name="Lu W."/>
            <person name="Hui Y."/>
            <person name="Liang J."/>
            <person name="Zhou Z."/>
            <person name="Hou R."/>
            <person name="Li X."/>
            <person name="Liu Y."/>
            <person name="Li H."/>
            <person name="Ning X."/>
            <person name="Lin Y."/>
            <person name="Zhao L."/>
            <person name="Xing Q."/>
            <person name="Dou J."/>
            <person name="Li Y."/>
            <person name="Mao J."/>
            <person name="Guo H."/>
            <person name="Dou H."/>
            <person name="Li T."/>
            <person name="Mu C."/>
            <person name="Jiang W."/>
            <person name="Fu Q."/>
            <person name="Fu X."/>
            <person name="Miao Y."/>
            <person name="Liu J."/>
            <person name="Yu Q."/>
            <person name="Li R."/>
            <person name="Liao H."/>
            <person name="Li X."/>
            <person name="Kong Y."/>
            <person name="Jiang Z."/>
            <person name="Chourrout D."/>
            <person name="Li R."/>
            <person name="Bao Z."/>
        </authorList>
    </citation>
    <scope>NUCLEOTIDE SEQUENCE [LARGE SCALE GENOMIC DNA]</scope>
    <source>
        <strain evidence="14 15">PY_sf001</strain>
    </source>
</reference>
<evidence type="ECO:0000313" key="14">
    <source>
        <dbReference type="EMBL" id="OWF55449.1"/>
    </source>
</evidence>
<evidence type="ECO:0000256" key="2">
    <source>
        <dbReference type="ARBA" id="ARBA00004141"/>
    </source>
</evidence>
<dbReference type="PANTHER" id="PTHR15422:SF45">
    <property type="entry name" value="CYTOCHROME B561 DOMAIN-CONTAINING PROTEIN"/>
    <property type="match status" value="1"/>
</dbReference>
<evidence type="ECO:0000256" key="12">
    <source>
        <dbReference type="SAM" id="Phobius"/>
    </source>
</evidence>
<evidence type="ECO:0000256" key="3">
    <source>
        <dbReference type="ARBA" id="ARBA00022448"/>
    </source>
</evidence>
<evidence type="ECO:0000313" key="15">
    <source>
        <dbReference type="Proteomes" id="UP000242188"/>
    </source>
</evidence>
<keyword evidence="5 12" id="KW-0812">Transmembrane</keyword>
<keyword evidence="4" id="KW-0349">Heme</keyword>
<dbReference type="EMBL" id="NEDP02000660">
    <property type="protein sequence ID" value="OWF55449.1"/>
    <property type="molecule type" value="Genomic_DNA"/>
</dbReference>
<keyword evidence="8 12" id="KW-1133">Transmembrane helix</keyword>
<gene>
    <name evidence="14" type="ORF">KP79_PYT11894</name>
</gene>
<dbReference type="AlphaFoldDB" id="A0A210R359"/>
<dbReference type="Pfam" id="PF03188">
    <property type="entry name" value="Cytochrom_B561"/>
    <property type="match status" value="1"/>
</dbReference>
<accession>A0A210R359</accession>
<feature type="transmembrane region" description="Helical" evidence="12">
    <location>
        <begin position="27"/>
        <end position="47"/>
    </location>
</feature>
<evidence type="ECO:0000256" key="5">
    <source>
        <dbReference type="ARBA" id="ARBA00022692"/>
    </source>
</evidence>
<keyword evidence="10 12" id="KW-0472">Membrane</keyword>
<evidence type="ECO:0000256" key="7">
    <source>
        <dbReference type="ARBA" id="ARBA00022982"/>
    </source>
</evidence>
<keyword evidence="9" id="KW-0408">Iron</keyword>
<dbReference type="PANTHER" id="PTHR15422">
    <property type="entry name" value="OS05G0565100 PROTEIN"/>
    <property type="match status" value="1"/>
</dbReference>
<dbReference type="SMART" id="SM00665">
    <property type="entry name" value="B561"/>
    <property type="match status" value="1"/>
</dbReference>
<dbReference type="PROSITE" id="PS50939">
    <property type="entry name" value="CYTOCHROME_B561"/>
    <property type="match status" value="1"/>
</dbReference>
<feature type="transmembrane region" description="Helical" evidence="12">
    <location>
        <begin position="141"/>
        <end position="163"/>
    </location>
</feature>
<keyword evidence="15" id="KW-1185">Reference proteome</keyword>
<comment type="subcellular location">
    <subcellularLocation>
        <location evidence="2">Membrane</location>
        <topology evidence="2">Multi-pass membrane protein</topology>
    </subcellularLocation>
</comment>
<keyword evidence="6" id="KW-0479">Metal-binding</keyword>
<comment type="caution">
    <text evidence="14">The sequence shown here is derived from an EMBL/GenBank/DDBJ whole genome shotgun (WGS) entry which is preliminary data.</text>
</comment>
<dbReference type="Gene3D" id="1.20.120.1770">
    <property type="match status" value="1"/>
</dbReference>
<evidence type="ECO:0000256" key="10">
    <source>
        <dbReference type="ARBA" id="ARBA00023136"/>
    </source>
</evidence>
<dbReference type="STRING" id="6573.A0A210R359"/>
<feature type="transmembrane region" description="Helical" evidence="12">
    <location>
        <begin position="98"/>
        <end position="121"/>
    </location>
</feature>